<protein>
    <recommendedName>
        <fullName evidence="4">Periplasmic protein</fullName>
    </recommendedName>
</protein>
<evidence type="ECO:0000313" key="3">
    <source>
        <dbReference type="Proteomes" id="UP000077752"/>
    </source>
</evidence>
<dbReference type="Pfam" id="PF19659">
    <property type="entry name" value="DUF6162"/>
    <property type="match status" value="1"/>
</dbReference>
<dbReference type="InterPro" id="IPR046160">
    <property type="entry name" value="DUF6162"/>
</dbReference>
<gene>
    <name evidence="2" type="ORF">AYO28_26825</name>
</gene>
<name>A0A177S9H5_PSEPU</name>
<comment type="caution">
    <text evidence="2">The sequence shown here is derived from an EMBL/GenBank/DDBJ whole genome shotgun (WGS) entry which is preliminary data.</text>
</comment>
<evidence type="ECO:0000256" key="1">
    <source>
        <dbReference type="SAM" id="Phobius"/>
    </source>
</evidence>
<dbReference type="Proteomes" id="UP000077752">
    <property type="component" value="Unassembled WGS sequence"/>
</dbReference>
<keyword evidence="1" id="KW-0812">Transmembrane</keyword>
<sequence length="188" mass="20091">MSQVQVVRPAGAGHETLYVALVALLILVLAAAVVGLRGEREDETRVEAHQLDARLDLNAAEQGIYTDLRVAFDEIQARRAEEPGLASVELLAEEGFAPFVADASSVTRGAHQWRQVNAAYVGLSPKPDTAGSFVLLVPEAHDGAADVWLSREAAPALPAELSASALQADGWKQIATHYDAGVTRQHQH</sequence>
<reference evidence="2 3" key="1">
    <citation type="submission" date="2016-03" db="EMBL/GenBank/DDBJ databases">
        <title>Draft Genome Assembly of Pseudomonas putida strain CBF10-2.</title>
        <authorList>
            <person name="Iyer R.S."/>
            <person name="Damania A."/>
        </authorList>
    </citation>
    <scope>NUCLEOTIDE SEQUENCE [LARGE SCALE GENOMIC DNA]</scope>
    <source>
        <strain evidence="2 3">CBF10-2</strain>
    </source>
</reference>
<proteinExistence type="predicted"/>
<keyword evidence="1" id="KW-1133">Transmembrane helix</keyword>
<evidence type="ECO:0008006" key="4">
    <source>
        <dbReference type="Google" id="ProtNLM"/>
    </source>
</evidence>
<organism evidence="2 3">
    <name type="scientific">Pseudomonas putida</name>
    <name type="common">Arthrobacter siderocapsulatus</name>
    <dbReference type="NCBI Taxonomy" id="303"/>
    <lineage>
        <taxon>Bacteria</taxon>
        <taxon>Pseudomonadati</taxon>
        <taxon>Pseudomonadota</taxon>
        <taxon>Gammaproteobacteria</taxon>
        <taxon>Pseudomonadales</taxon>
        <taxon>Pseudomonadaceae</taxon>
        <taxon>Pseudomonas</taxon>
    </lineage>
</organism>
<accession>A0A177S9H5</accession>
<dbReference type="AlphaFoldDB" id="A0A177S9H5"/>
<keyword evidence="1" id="KW-0472">Membrane</keyword>
<dbReference type="EMBL" id="LUCV01000056">
    <property type="protein sequence ID" value="OAI84584.1"/>
    <property type="molecule type" value="Genomic_DNA"/>
</dbReference>
<evidence type="ECO:0000313" key="2">
    <source>
        <dbReference type="EMBL" id="OAI84584.1"/>
    </source>
</evidence>
<dbReference type="RefSeq" id="WP_064304836.1">
    <property type="nucleotide sequence ID" value="NZ_LUCV01000056.1"/>
</dbReference>
<feature type="transmembrane region" description="Helical" evidence="1">
    <location>
        <begin position="17"/>
        <end position="36"/>
    </location>
</feature>